<evidence type="ECO:0000313" key="2">
    <source>
        <dbReference type="Proteomes" id="UP001278500"/>
    </source>
</evidence>
<dbReference type="InterPro" id="IPR038882">
    <property type="entry name" value="Rcf3"/>
</dbReference>
<organism evidence="1 2">
    <name type="scientific">Neurospora tetraspora</name>
    <dbReference type="NCBI Taxonomy" id="94610"/>
    <lineage>
        <taxon>Eukaryota</taxon>
        <taxon>Fungi</taxon>
        <taxon>Dikarya</taxon>
        <taxon>Ascomycota</taxon>
        <taxon>Pezizomycotina</taxon>
        <taxon>Sordariomycetes</taxon>
        <taxon>Sordariomycetidae</taxon>
        <taxon>Sordariales</taxon>
        <taxon>Sordariaceae</taxon>
        <taxon>Neurospora</taxon>
    </lineage>
</organism>
<comment type="caution">
    <text evidence="1">The sequence shown here is derived from an EMBL/GenBank/DDBJ whole genome shotgun (WGS) entry which is preliminary data.</text>
</comment>
<dbReference type="GeneID" id="87857791"/>
<protein>
    <recommendedName>
        <fullName evidence="3">Imidazoleglycerol-phosphate dehydratase</fullName>
    </recommendedName>
</protein>
<sequence>MSRPLDINTIKHEEANQASWEACKGALSGAFKWGVASAMLGGIGYAVSPIYRGLTIQFKVYIQMSGMVLGGMLEADHRIREYEKTMRMRRRIAADQAMWREFEETYGKDEDE</sequence>
<reference evidence="1" key="2">
    <citation type="submission" date="2023-06" db="EMBL/GenBank/DDBJ databases">
        <authorList>
            <consortium name="Lawrence Berkeley National Laboratory"/>
            <person name="Haridas S."/>
            <person name="Hensen N."/>
            <person name="Bonometti L."/>
            <person name="Westerberg I."/>
            <person name="Brannstrom I.O."/>
            <person name="Guillou S."/>
            <person name="Cros-Aarteil S."/>
            <person name="Calhoun S."/>
            <person name="Kuo A."/>
            <person name="Mondo S."/>
            <person name="Pangilinan J."/>
            <person name="Riley R."/>
            <person name="Labutti K."/>
            <person name="Andreopoulos B."/>
            <person name="Lipzen A."/>
            <person name="Chen C."/>
            <person name="Yanf M."/>
            <person name="Daum C."/>
            <person name="Ng V."/>
            <person name="Clum A."/>
            <person name="Steindorff A."/>
            <person name="Ohm R."/>
            <person name="Martin F."/>
            <person name="Silar P."/>
            <person name="Natvig D."/>
            <person name="Lalanne C."/>
            <person name="Gautier V."/>
            <person name="Ament-Velasquez S.L."/>
            <person name="Kruys A."/>
            <person name="Hutchinson M.I."/>
            <person name="Powell A.J."/>
            <person name="Barry K."/>
            <person name="Miller A.N."/>
            <person name="Grigoriev I.V."/>
            <person name="Debuchy R."/>
            <person name="Gladieux P."/>
            <person name="Thoren M.H."/>
            <person name="Johannesson H."/>
        </authorList>
    </citation>
    <scope>NUCLEOTIDE SEQUENCE</scope>
    <source>
        <strain evidence="1">CBS 560.94</strain>
    </source>
</reference>
<dbReference type="EMBL" id="JAUEPP010000002">
    <property type="protein sequence ID" value="KAK3351337.1"/>
    <property type="molecule type" value="Genomic_DNA"/>
</dbReference>
<gene>
    <name evidence="1" type="ORF">B0H65DRAFT_114865</name>
</gene>
<dbReference type="PANTHER" id="PTHR39153">
    <property type="entry name" value="AGR244WP"/>
    <property type="match status" value="1"/>
</dbReference>
<dbReference type="Proteomes" id="UP001278500">
    <property type="component" value="Unassembled WGS sequence"/>
</dbReference>
<evidence type="ECO:0000313" key="1">
    <source>
        <dbReference type="EMBL" id="KAK3351337.1"/>
    </source>
</evidence>
<dbReference type="AlphaFoldDB" id="A0AAE0MUC7"/>
<reference evidence="1" key="1">
    <citation type="journal article" date="2023" name="Mol. Phylogenet. Evol.">
        <title>Genome-scale phylogeny and comparative genomics of the fungal order Sordariales.</title>
        <authorList>
            <person name="Hensen N."/>
            <person name="Bonometti L."/>
            <person name="Westerberg I."/>
            <person name="Brannstrom I.O."/>
            <person name="Guillou S."/>
            <person name="Cros-Aarteil S."/>
            <person name="Calhoun S."/>
            <person name="Haridas S."/>
            <person name="Kuo A."/>
            <person name="Mondo S."/>
            <person name="Pangilinan J."/>
            <person name="Riley R."/>
            <person name="LaButti K."/>
            <person name="Andreopoulos B."/>
            <person name="Lipzen A."/>
            <person name="Chen C."/>
            <person name="Yan M."/>
            <person name="Daum C."/>
            <person name="Ng V."/>
            <person name="Clum A."/>
            <person name="Steindorff A."/>
            <person name="Ohm R.A."/>
            <person name="Martin F."/>
            <person name="Silar P."/>
            <person name="Natvig D.O."/>
            <person name="Lalanne C."/>
            <person name="Gautier V."/>
            <person name="Ament-Velasquez S.L."/>
            <person name="Kruys A."/>
            <person name="Hutchinson M.I."/>
            <person name="Powell A.J."/>
            <person name="Barry K."/>
            <person name="Miller A.N."/>
            <person name="Grigoriev I.V."/>
            <person name="Debuchy R."/>
            <person name="Gladieux P."/>
            <person name="Hiltunen Thoren M."/>
            <person name="Johannesson H."/>
        </authorList>
    </citation>
    <scope>NUCLEOTIDE SEQUENCE</scope>
    <source>
        <strain evidence="1">CBS 560.94</strain>
    </source>
</reference>
<name>A0AAE0MUC7_9PEZI</name>
<dbReference type="PANTHER" id="PTHR39153:SF1">
    <property type="entry name" value="AGR244WP"/>
    <property type="match status" value="1"/>
</dbReference>
<evidence type="ECO:0008006" key="3">
    <source>
        <dbReference type="Google" id="ProtNLM"/>
    </source>
</evidence>
<proteinExistence type="predicted"/>
<accession>A0AAE0MUC7</accession>
<keyword evidence="2" id="KW-1185">Reference proteome</keyword>
<dbReference type="RefSeq" id="XP_062684632.1">
    <property type="nucleotide sequence ID" value="XM_062820637.1"/>
</dbReference>